<reference evidence="1" key="1">
    <citation type="journal article" date="2017" name="Nature">
        <title>The genome of Chenopodium quinoa.</title>
        <authorList>
            <person name="Jarvis D.E."/>
            <person name="Ho Y.S."/>
            <person name="Lightfoot D.J."/>
            <person name="Schmoeckel S.M."/>
            <person name="Li B."/>
            <person name="Borm T.J.A."/>
            <person name="Ohyanagi H."/>
            <person name="Mineta K."/>
            <person name="Michell C.T."/>
            <person name="Saber N."/>
            <person name="Kharbatia N.M."/>
            <person name="Rupper R.R."/>
            <person name="Sharp A.R."/>
            <person name="Dally N."/>
            <person name="Boughton B.A."/>
            <person name="Woo Y.H."/>
            <person name="Gao G."/>
            <person name="Schijlen E.G.W.M."/>
            <person name="Guo X."/>
            <person name="Momin A.A."/>
            <person name="Negrao S."/>
            <person name="Al-Babili S."/>
            <person name="Gehring C."/>
            <person name="Roessner U."/>
            <person name="Jung C."/>
            <person name="Murphy K."/>
            <person name="Arold S.T."/>
            <person name="Gojobori T."/>
            <person name="van der Linden C.G."/>
            <person name="van Loo E.N."/>
            <person name="Jellen E.N."/>
            <person name="Maughan P.J."/>
            <person name="Tester M."/>
        </authorList>
    </citation>
    <scope>NUCLEOTIDE SEQUENCE [LARGE SCALE GENOMIC DNA]</scope>
    <source>
        <strain evidence="1">cv. PI 614886</strain>
    </source>
</reference>
<reference evidence="1" key="2">
    <citation type="submission" date="2021-03" db="UniProtKB">
        <authorList>
            <consortium name="EnsemblPlants"/>
        </authorList>
    </citation>
    <scope>IDENTIFICATION</scope>
</reference>
<proteinExistence type="predicted"/>
<sequence length="83" mass="9160">MAEASRKLDTANTRLAIIEMKLDSKPGYPESVAIGVTSTVAFRDVAAVWPQLVFAASSLWNSTTGEAELSQREDKTRWELENC</sequence>
<dbReference type="EnsemblPlants" id="AUR62015398-RA">
    <property type="protein sequence ID" value="AUR62015398-RA:cds"/>
    <property type="gene ID" value="AUR62015398"/>
</dbReference>
<protein>
    <submittedName>
        <fullName evidence="1">Uncharacterized protein</fullName>
    </submittedName>
</protein>
<evidence type="ECO:0000313" key="2">
    <source>
        <dbReference type="Proteomes" id="UP000596660"/>
    </source>
</evidence>
<dbReference type="AlphaFoldDB" id="A0A803LM87"/>
<evidence type="ECO:0000313" key="1">
    <source>
        <dbReference type="EnsemblPlants" id="AUR62015398-RA:cds"/>
    </source>
</evidence>
<dbReference type="Gramene" id="AUR62015398-RA">
    <property type="protein sequence ID" value="AUR62015398-RA:cds"/>
    <property type="gene ID" value="AUR62015398"/>
</dbReference>
<keyword evidence="2" id="KW-1185">Reference proteome</keyword>
<accession>A0A803LM87</accession>
<organism evidence="1 2">
    <name type="scientific">Chenopodium quinoa</name>
    <name type="common">Quinoa</name>
    <dbReference type="NCBI Taxonomy" id="63459"/>
    <lineage>
        <taxon>Eukaryota</taxon>
        <taxon>Viridiplantae</taxon>
        <taxon>Streptophyta</taxon>
        <taxon>Embryophyta</taxon>
        <taxon>Tracheophyta</taxon>
        <taxon>Spermatophyta</taxon>
        <taxon>Magnoliopsida</taxon>
        <taxon>eudicotyledons</taxon>
        <taxon>Gunneridae</taxon>
        <taxon>Pentapetalae</taxon>
        <taxon>Caryophyllales</taxon>
        <taxon>Chenopodiaceae</taxon>
        <taxon>Chenopodioideae</taxon>
        <taxon>Atripliceae</taxon>
        <taxon>Chenopodium</taxon>
    </lineage>
</organism>
<name>A0A803LM87_CHEQI</name>
<dbReference type="Proteomes" id="UP000596660">
    <property type="component" value="Unplaced"/>
</dbReference>